<gene>
    <name evidence="2" type="ORF">IAD18_02085</name>
</gene>
<reference evidence="2" key="2">
    <citation type="journal article" date="2021" name="PeerJ">
        <title>Extensive microbial diversity within the chicken gut microbiome revealed by metagenomics and culture.</title>
        <authorList>
            <person name="Gilroy R."/>
            <person name="Ravi A."/>
            <person name="Getino M."/>
            <person name="Pursley I."/>
            <person name="Horton D.L."/>
            <person name="Alikhan N.F."/>
            <person name="Baker D."/>
            <person name="Gharbi K."/>
            <person name="Hall N."/>
            <person name="Watson M."/>
            <person name="Adriaenssens E.M."/>
            <person name="Foster-Nyarko E."/>
            <person name="Jarju S."/>
            <person name="Secka A."/>
            <person name="Antonio M."/>
            <person name="Oren A."/>
            <person name="Chaudhuri R.R."/>
            <person name="La Ragione R."/>
            <person name="Hildebrand F."/>
            <person name="Pallen M.J."/>
        </authorList>
    </citation>
    <scope>NUCLEOTIDE SEQUENCE</scope>
    <source>
        <strain evidence="2">17073</strain>
    </source>
</reference>
<feature type="signal peptide" evidence="1">
    <location>
        <begin position="1"/>
        <end position="21"/>
    </location>
</feature>
<accession>A0A9D1IJH3</accession>
<name>A0A9D1IJH3_9BACT</name>
<evidence type="ECO:0000256" key="1">
    <source>
        <dbReference type="SAM" id="SignalP"/>
    </source>
</evidence>
<reference evidence="2" key="1">
    <citation type="submission" date="2020-10" db="EMBL/GenBank/DDBJ databases">
        <authorList>
            <person name="Gilroy R."/>
        </authorList>
    </citation>
    <scope>NUCLEOTIDE SEQUENCE</scope>
    <source>
        <strain evidence="2">17073</strain>
    </source>
</reference>
<sequence>MKRLLIAILLTLPLLAAPTQAQTTEEQHLEFMGIPIDGTLNAFAQKLQAKGMKIIDRENGSILLSGNFAGYSGCTIGILSDTSGQTIWRAGVIFTDYDSWSLLSSCY</sequence>
<feature type="chain" id="PRO_5038976938" evidence="1">
    <location>
        <begin position="22"/>
        <end position="107"/>
    </location>
</feature>
<feature type="non-terminal residue" evidence="2">
    <location>
        <position position="107"/>
    </location>
</feature>
<protein>
    <submittedName>
        <fullName evidence="2">Uncharacterized protein</fullName>
    </submittedName>
</protein>
<evidence type="ECO:0000313" key="2">
    <source>
        <dbReference type="EMBL" id="HIU38438.1"/>
    </source>
</evidence>
<keyword evidence="1" id="KW-0732">Signal</keyword>
<dbReference type="Proteomes" id="UP000824076">
    <property type="component" value="Unassembled WGS sequence"/>
</dbReference>
<dbReference type="AlphaFoldDB" id="A0A9D1IJH3"/>
<proteinExistence type="predicted"/>
<comment type="caution">
    <text evidence="2">The sequence shown here is derived from an EMBL/GenBank/DDBJ whole genome shotgun (WGS) entry which is preliminary data.</text>
</comment>
<dbReference type="EMBL" id="DVMS01000055">
    <property type="protein sequence ID" value="HIU38438.1"/>
    <property type="molecule type" value="Genomic_DNA"/>
</dbReference>
<organism evidence="2 3">
    <name type="scientific">Candidatus Limisoma intestinavium</name>
    <dbReference type="NCBI Taxonomy" id="2840856"/>
    <lineage>
        <taxon>Bacteria</taxon>
        <taxon>Pseudomonadati</taxon>
        <taxon>Bacteroidota</taxon>
        <taxon>Bacteroidia</taxon>
        <taxon>Bacteroidales</taxon>
        <taxon>Candidatus Limisoma</taxon>
    </lineage>
</organism>
<evidence type="ECO:0000313" key="3">
    <source>
        <dbReference type="Proteomes" id="UP000824076"/>
    </source>
</evidence>